<keyword evidence="3" id="KW-1185">Reference proteome</keyword>
<accession>A0ABM6MBN2</accession>
<dbReference type="RefSeq" id="WP_245991828.1">
    <property type="nucleotide sequence ID" value="NZ_CP020083.1"/>
</dbReference>
<evidence type="ECO:0000313" key="3">
    <source>
        <dbReference type="Proteomes" id="UP000258016"/>
    </source>
</evidence>
<dbReference type="GeneID" id="303485646"/>
<evidence type="ECO:0000256" key="1">
    <source>
        <dbReference type="SAM" id="MobiDB-lite"/>
    </source>
</evidence>
<evidence type="ECO:0008006" key="4">
    <source>
        <dbReference type="Google" id="ProtNLM"/>
    </source>
</evidence>
<dbReference type="Pfam" id="PF05258">
    <property type="entry name" value="DciA"/>
    <property type="match status" value="1"/>
</dbReference>
<protein>
    <recommendedName>
        <fullName evidence="4">RNA-binding protein</fullName>
    </recommendedName>
</protein>
<dbReference type="Proteomes" id="UP000258016">
    <property type="component" value="Chromosome"/>
</dbReference>
<evidence type="ECO:0000313" key="2">
    <source>
        <dbReference type="EMBL" id="ASR53417.1"/>
    </source>
</evidence>
<dbReference type="InterPro" id="IPR007922">
    <property type="entry name" value="DciA-like"/>
</dbReference>
<feature type="region of interest" description="Disordered" evidence="1">
    <location>
        <begin position="1"/>
        <end position="36"/>
    </location>
</feature>
<sequence length="224" mass="24035">MERDKPQTAKPPAKPSASARKKAATPPARPARARGGEARGIADLIPAIGETSFRRFGFVQSSLVSRWAEIAGPRYAAMASPESIAFPRGQKAQGTLNLVVTSATAIFMQHAEPEIIARVNRFFGYEAVARVRYRHGALSRPLRPEPRPAAPPSLKPMAIAPADGLKPIGDPELQTVLESLARSMADKEAREAAAEAARAAPVKLKSDNLKPVRLFAPPPSDEVH</sequence>
<dbReference type="EMBL" id="CP020083">
    <property type="protein sequence ID" value="ASR53417.1"/>
    <property type="molecule type" value="Genomic_DNA"/>
</dbReference>
<name>A0ABM6MBN2_9SPHN</name>
<gene>
    <name evidence="2" type="ORF">B5J99_08695</name>
</gene>
<proteinExistence type="predicted"/>
<reference evidence="2 3" key="1">
    <citation type="submission" date="2017-03" db="EMBL/GenBank/DDBJ databases">
        <title>Complete genome sequence of Blastomonas fulva degrading microcsystin LR.</title>
        <authorList>
            <person name="Lee H.-g."/>
            <person name="Jin L."/>
            <person name="oh H.-M."/>
        </authorList>
    </citation>
    <scope>NUCLEOTIDE SEQUENCE [LARGE SCALE GENOMIC DNA]</scope>
    <source>
        <strain evidence="2 3">T2</strain>
    </source>
</reference>
<organism evidence="2 3">
    <name type="scientific">Blastomonas fulva</name>
    <dbReference type="NCBI Taxonomy" id="1550728"/>
    <lineage>
        <taxon>Bacteria</taxon>
        <taxon>Pseudomonadati</taxon>
        <taxon>Pseudomonadota</taxon>
        <taxon>Alphaproteobacteria</taxon>
        <taxon>Sphingomonadales</taxon>
        <taxon>Sphingomonadaceae</taxon>
        <taxon>Blastomonas</taxon>
    </lineage>
</organism>
<feature type="compositionally biased region" description="Low complexity" evidence="1">
    <location>
        <begin position="8"/>
        <end position="18"/>
    </location>
</feature>